<dbReference type="GO" id="GO:0000049">
    <property type="term" value="F:tRNA binding"/>
    <property type="evidence" value="ECO:0007669"/>
    <property type="project" value="TreeGrafter"/>
</dbReference>
<keyword evidence="10" id="KW-0460">Magnesium</keyword>
<evidence type="ECO:0000313" key="12">
    <source>
        <dbReference type="EMBL" id="MCR1897463.1"/>
    </source>
</evidence>
<evidence type="ECO:0000256" key="1">
    <source>
        <dbReference type="ARBA" id="ARBA00008226"/>
    </source>
</evidence>
<accession>A0AAE3HE70</accession>
<dbReference type="Pfam" id="PF01336">
    <property type="entry name" value="tRNA_anti-codon"/>
    <property type="match status" value="1"/>
</dbReference>
<keyword evidence="13" id="KW-1185">Reference proteome</keyword>
<dbReference type="SUPFAM" id="SSF55681">
    <property type="entry name" value="Class II aaRS and biotin synthetases"/>
    <property type="match status" value="1"/>
</dbReference>
<dbReference type="Proteomes" id="UP001205748">
    <property type="component" value="Unassembled WGS sequence"/>
</dbReference>
<name>A0AAE3HE70_9FIRM</name>
<proteinExistence type="inferred from homology"/>
<dbReference type="InterPro" id="IPR044136">
    <property type="entry name" value="Lys-tRNA-ligase_II_N"/>
</dbReference>
<dbReference type="Gene3D" id="2.40.50.140">
    <property type="entry name" value="Nucleic acid-binding proteins"/>
    <property type="match status" value="1"/>
</dbReference>
<keyword evidence="8" id="KW-0030">Aminoacyl-tRNA synthetase</keyword>
<keyword evidence="6" id="KW-0067">ATP-binding</keyword>
<dbReference type="Pfam" id="PF00152">
    <property type="entry name" value="tRNA-synt_2"/>
    <property type="match status" value="1"/>
</dbReference>
<dbReference type="EMBL" id="JANKAS010000001">
    <property type="protein sequence ID" value="MCR1897463.1"/>
    <property type="molecule type" value="Genomic_DNA"/>
</dbReference>
<dbReference type="GO" id="GO:0140096">
    <property type="term" value="F:catalytic activity, acting on a protein"/>
    <property type="evidence" value="ECO:0007669"/>
    <property type="project" value="UniProtKB-ARBA"/>
</dbReference>
<sequence length="505" mass="58549">MTRSCDETMNKQLDMERKLSEQEQIRVDKIKKLEVLGIDPFGGRFDVTHYSEELKVKYIDTPKELLEKNQIQVAVAGRIMTKRSKGKTGFMHIQDNDGQIQIYLRQDVLSELDFQVFSMCDIGDIVGIRGTVFRTNTGEISIKAKRYVHLTKALKPLPEKFHGITDEDEKLRKRYLDMIMNRDVKEIFMKKQKFWSTIRNYLIENDFLEVETPILETSSGGAAATPFATHHNALDIEVFLRISMGELWQKKLLVAGYEKTFEIGRQFRNEGVSNEHLQDYTQMELYWAYADFKMGMEFCKGMYRRVTKAVMGTSKFTSRGFEIDIDAEWEIYDFETIIEEKVGINIYNTTKEAVMEKLDEKKIEYDPKAGFWRLVDVLWKVVRKDIAGPGFLVGQPVQLNPLPKRLKEDERKVAQMQIILAGSEMGNGYTELNNPIDLEERFKEQRAMGEEGDADAHEHDASFVEALRYGMPPAFGFGVSERFFSVLMDRPIRECVMFPLMKPIV</sequence>
<dbReference type="GO" id="GO:0005524">
    <property type="term" value="F:ATP binding"/>
    <property type="evidence" value="ECO:0007669"/>
    <property type="project" value="UniProtKB-KW"/>
</dbReference>
<evidence type="ECO:0000313" key="13">
    <source>
        <dbReference type="Proteomes" id="UP001205748"/>
    </source>
</evidence>
<evidence type="ECO:0000256" key="3">
    <source>
        <dbReference type="ARBA" id="ARBA00022598"/>
    </source>
</evidence>
<dbReference type="InterPro" id="IPR045864">
    <property type="entry name" value="aa-tRNA-synth_II/BPL/LPL"/>
</dbReference>
<dbReference type="NCBIfam" id="TIGR00499">
    <property type="entry name" value="lysS_bact"/>
    <property type="match status" value="1"/>
</dbReference>
<comment type="similarity">
    <text evidence="1">Belongs to the class-II aminoacyl-tRNA synthetase family.</text>
</comment>
<dbReference type="SUPFAM" id="SSF50249">
    <property type="entry name" value="Nucleic acid-binding proteins"/>
    <property type="match status" value="1"/>
</dbReference>
<dbReference type="GO" id="GO:0046872">
    <property type="term" value="F:metal ion binding"/>
    <property type="evidence" value="ECO:0007669"/>
    <property type="project" value="UniProtKB-KW"/>
</dbReference>
<evidence type="ECO:0000256" key="6">
    <source>
        <dbReference type="ARBA" id="ARBA00022840"/>
    </source>
</evidence>
<dbReference type="InterPro" id="IPR002313">
    <property type="entry name" value="Lys-tRNA-ligase_II"/>
</dbReference>
<evidence type="ECO:0000256" key="9">
    <source>
        <dbReference type="ARBA" id="ARBA00048573"/>
    </source>
</evidence>
<comment type="caution">
    <text evidence="12">The sequence shown here is derived from an EMBL/GenBank/DDBJ whole genome shotgun (WGS) entry which is preliminary data.</text>
</comment>
<evidence type="ECO:0000256" key="5">
    <source>
        <dbReference type="ARBA" id="ARBA00022741"/>
    </source>
</evidence>
<keyword evidence="5" id="KW-0547">Nucleotide-binding</keyword>
<feature type="domain" description="Aminoacyl-transfer RNA synthetases class-II family profile" evidence="11">
    <location>
        <begin position="196"/>
        <end position="503"/>
    </location>
</feature>
<evidence type="ECO:0000256" key="7">
    <source>
        <dbReference type="ARBA" id="ARBA00022917"/>
    </source>
</evidence>
<evidence type="ECO:0000259" key="11">
    <source>
        <dbReference type="PROSITE" id="PS50862"/>
    </source>
</evidence>
<dbReference type="Gene3D" id="3.30.930.10">
    <property type="entry name" value="Bira Bifunctional Protein, Domain 2"/>
    <property type="match status" value="1"/>
</dbReference>
<dbReference type="InterPro" id="IPR006195">
    <property type="entry name" value="aa-tRNA-synth_II"/>
</dbReference>
<evidence type="ECO:0000256" key="2">
    <source>
        <dbReference type="ARBA" id="ARBA00013166"/>
    </source>
</evidence>
<dbReference type="EC" id="6.1.1.6" evidence="2 10"/>
<comment type="catalytic activity">
    <reaction evidence="9 10">
        <text>tRNA(Lys) + L-lysine + ATP = L-lysyl-tRNA(Lys) + AMP + diphosphate</text>
        <dbReference type="Rhea" id="RHEA:20792"/>
        <dbReference type="Rhea" id="RHEA-COMP:9696"/>
        <dbReference type="Rhea" id="RHEA-COMP:9697"/>
        <dbReference type="ChEBI" id="CHEBI:30616"/>
        <dbReference type="ChEBI" id="CHEBI:32551"/>
        <dbReference type="ChEBI" id="CHEBI:33019"/>
        <dbReference type="ChEBI" id="CHEBI:78442"/>
        <dbReference type="ChEBI" id="CHEBI:78529"/>
        <dbReference type="ChEBI" id="CHEBI:456215"/>
        <dbReference type="EC" id="6.1.1.6"/>
    </reaction>
</comment>
<keyword evidence="3 12" id="KW-0436">Ligase</keyword>
<dbReference type="GO" id="GO:0005829">
    <property type="term" value="C:cytosol"/>
    <property type="evidence" value="ECO:0007669"/>
    <property type="project" value="TreeGrafter"/>
</dbReference>
<dbReference type="GO" id="GO:0016740">
    <property type="term" value="F:transferase activity"/>
    <property type="evidence" value="ECO:0007669"/>
    <property type="project" value="UniProtKB-ARBA"/>
</dbReference>
<dbReference type="PANTHER" id="PTHR42918:SF15">
    <property type="entry name" value="LYSINE--TRNA LIGASE, CHLOROPLASTIC_MITOCHONDRIAL"/>
    <property type="match status" value="1"/>
</dbReference>
<keyword evidence="7" id="KW-0648">Protein biosynthesis</keyword>
<dbReference type="PANTHER" id="PTHR42918">
    <property type="entry name" value="LYSYL-TRNA SYNTHETASE"/>
    <property type="match status" value="1"/>
</dbReference>
<organism evidence="12 13">
    <name type="scientific">Irregularibacter muris</name>
    <dbReference type="NCBI Taxonomy" id="1796619"/>
    <lineage>
        <taxon>Bacteria</taxon>
        <taxon>Bacillati</taxon>
        <taxon>Bacillota</taxon>
        <taxon>Clostridia</taxon>
        <taxon>Eubacteriales</taxon>
        <taxon>Eubacteriaceae</taxon>
        <taxon>Irregularibacter</taxon>
    </lineage>
</organism>
<dbReference type="AlphaFoldDB" id="A0AAE3HE70"/>
<reference evidence="12" key="1">
    <citation type="submission" date="2022-07" db="EMBL/GenBank/DDBJ databases">
        <title>Enhanced cultured diversity of the mouse gut microbiota enables custom-made synthetic communities.</title>
        <authorList>
            <person name="Afrizal A."/>
        </authorList>
    </citation>
    <scope>NUCLEOTIDE SEQUENCE</scope>
    <source>
        <strain evidence="12">DSM 28593</strain>
    </source>
</reference>
<protein>
    <recommendedName>
        <fullName evidence="2 10">Lysine--tRNA ligase</fullName>
        <ecNumber evidence="2 10">6.1.1.6</ecNumber>
    </recommendedName>
</protein>
<evidence type="ECO:0000256" key="4">
    <source>
        <dbReference type="ARBA" id="ARBA00022723"/>
    </source>
</evidence>
<dbReference type="FunFam" id="2.40.50.140:FF:000024">
    <property type="entry name" value="Lysine--tRNA ligase"/>
    <property type="match status" value="1"/>
</dbReference>
<keyword evidence="4 10" id="KW-0479">Metal-binding</keyword>
<comment type="cofactor">
    <cofactor evidence="10">
        <name>Mg(2+)</name>
        <dbReference type="ChEBI" id="CHEBI:18420"/>
    </cofactor>
    <text evidence="10">Binds 3 Mg(2+) ions per subunit.</text>
</comment>
<evidence type="ECO:0000256" key="8">
    <source>
        <dbReference type="ARBA" id="ARBA00023146"/>
    </source>
</evidence>
<dbReference type="PRINTS" id="PR00982">
    <property type="entry name" value="TRNASYNTHLYS"/>
</dbReference>
<dbReference type="InterPro" id="IPR012340">
    <property type="entry name" value="NA-bd_OB-fold"/>
</dbReference>
<dbReference type="NCBIfam" id="NF001756">
    <property type="entry name" value="PRK00484.1"/>
    <property type="match status" value="1"/>
</dbReference>
<dbReference type="InterPro" id="IPR018149">
    <property type="entry name" value="Lys-tRNA-synth_II_C"/>
</dbReference>
<dbReference type="InterPro" id="IPR004364">
    <property type="entry name" value="Aa-tRNA-synt_II"/>
</dbReference>
<dbReference type="GO" id="GO:0004824">
    <property type="term" value="F:lysine-tRNA ligase activity"/>
    <property type="evidence" value="ECO:0007669"/>
    <property type="project" value="UniProtKB-EC"/>
</dbReference>
<dbReference type="CDD" id="cd04322">
    <property type="entry name" value="LysRS_N"/>
    <property type="match status" value="1"/>
</dbReference>
<evidence type="ECO:0000256" key="10">
    <source>
        <dbReference type="RuleBase" id="RU000336"/>
    </source>
</evidence>
<gene>
    <name evidence="12" type="primary">lysS</name>
    <name evidence="12" type="ORF">NSA47_00470</name>
</gene>
<dbReference type="InterPro" id="IPR004365">
    <property type="entry name" value="NA-bd_OB_tRNA"/>
</dbReference>
<dbReference type="PROSITE" id="PS50862">
    <property type="entry name" value="AA_TRNA_LIGASE_II"/>
    <property type="match status" value="1"/>
</dbReference>
<dbReference type="GO" id="GO:0006430">
    <property type="term" value="P:lysyl-tRNA aminoacylation"/>
    <property type="evidence" value="ECO:0007669"/>
    <property type="project" value="InterPro"/>
</dbReference>